<dbReference type="STRING" id="34097.SAMN02745150_00246"/>
<organism evidence="7 8">
    <name type="scientific">Brevinema andersonii</name>
    <dbReference type="NCBI Taxonomy" id="34097"/>
    <lineage>
        <taxon>Bacteria</taxon>
        <taxon>Pseudomonadati</taxon>
        <taxon>Spirochaetota</taxon>
        <taxon>Spirochaetia</taxon>
        <taxon>Brevinematales</taxon>
        <taxon>Brevinemataceae</taxon>
        <taxon>Brevinema</taxon>
    </lineage>
</organism>
<dbReference type="Gene3D" id="3.30.479.20">
    <property type="entry name" value="Elongation factor Ts, dimerisation domain"/>
    <property type="match status" value="2"/>
</dbReference>
<sequence>MASVSMEDIKKLKEMTGAGLMDAKRTLEETNGDIDKAVKILRQKGLAKAGKRAENETHEGTIAVCQEGNKVLILRVNCETDFVAKTEVFQEFAGHAAKMILEAGLTCGADLPTALDEERKSAIAKLGENIILSEWKFIEGSGTVYSYVHMNKIGVAVDFAGNPSEETMKNVAMQIASMNPIGLKKEDIPADIVAREQEIYQEKARQSGKPEAVLPRIVEGMMNKFYQENILLEQPFVFDESKKVSDLLGSVTINAFIRVSL</sequence>
<keyword evidence="8" id="KW-1185">Reference proteome</keyword>
<comment type="subcellular location">
    <subcellularLocation>
        <location evidence="5">Cytoplasm</location>
    </subcellularLocation>
</comment>
<dbReference type="GO" id="GO:0005737">
    <property type="term" value="C:cytoplasm"/>
    <property type="evidence" value="ECO:0007669"/>
    <property type="project" value="UniProtKB-SubCell"/>
</dbReference>
<dbReference type="Pfam" id="PF00889">
    <property type="entry name" value="EF_TS"/>
    <property type="match status" value="1"/>
</dbReference>
<proteinExistence type="inferred from homology"/>
<protein>
    <recommendedName>
        <fullName evidence="2 5">Elongation factor Ts</fullName>
        <shortName evidence="5">EF-Ts</shortName>
    </recommendedName>
</protein>
<comment type="function">
    <text evidence="5">Associates with the EF-Tu.GDP complex and induces the exchange of GDP to GTP. It remains bound to the aminoacyl-tRNA.EF-Tu.GTP complex up to the GTP hydrolysis stage on the ribosome.</text>
</comment>
<evidence type="ECO:0000313" key="8">
    <source>
        <dbReference type="Proteomes" id="UP000240042"/>
    </source>
</evidence>
<dbReference type="Proteomes" id="UP000240042">
    <property type="component" value="Unassembled WGS sequence"/>
</dbReference>
<dbReference type="AlphaFoldDB" id="A0A1I1D2L0"/>
<dbReference type="InterPro" id="IPR036402">
    <property type="entry name" value="EF-Ts_dimer_sf"/>
</dbReference>
<accession>A0A1I1D2L0</accession>
<dbReference type="SUPFAM" id="SSF54713">
    <property type="entry name" value="Elongation factor Ts (EF-Ts), dimerisation domain"/>
    <property type="match status" value="1"/>
</dbReference>
<dbReference type="CDD" id="cd14275">
    <property type="entry name" value="UBA_EF-Ts"/>
    <property type="match status" value="1"/>
</dbReference>
<feature type="domain" description="Translation elongation factor EFTs/EF1B dimerisation" evidence="6">
    <location>
        <begin position="73"/>
        <end position="259"/>
    </location>
</feature>
<evidence type="ECO:0000256" key="4">
    <source>
        <dbReference type="ARBA" id="ARBA00022917"/>
    </source>
</evidence>
<name>A0A1I1D2L0_BREAD</name>
<dbReference type="PANTHER" id="PTHR11741">
    <property type="entry name" value="ELONGATION FACTOR TS"/>
    <property type="match status" value="1"/>
</dbReference>
<gene>
    <name evidence="5" type="primary">tsf</name>
    <name evidence="7" type="ORF">SAMN02745150_00246</name>
</gene>
<dbReference type="InterPro" id="IPR009060">
    <property type="entry name" value="UBA-like_sf"/>
</dbReference>
<dbReference type="NCBIfam" id="TIGR00116">
    <property type="entry name" value="tsf"/>
    <property type="match status" value="1"/>
</dbReference>
<comment type="similarity">
    <text evidence="1 5">Belongs to the EF-Ts family.</text>
</comment>
<dbReference type="OrthoDB" id="9808348at2"/>
<dbReference type="FunFam" id="1.10.8.10:FF:000001">
    <property type="entry name" value="Elongation factor Ts"/>
    <property type="match status" value="1"/>
</dbReference>
<dbReference type="SUPFAM" id="SSF46934">
    <property type="entry name" value="UBA-like"/>
    <property type="match status" value="1"/>
</dbReference>
<feature type="region of interest" description="Involved in Mg(2+) ion dislocation from EF-Tu" evidence="5">
    <location>
        <begin position="80"/>
        <end position="83"/>
    </location>
</feature>
<dbReference type="FunFam" id="1.10.286.20:FF:000001">
    <property type="entry name" value="Elongation factor Ts"/>
    <property type="match status" value="1"/>
</dbReference>
<evidence type="ECO:0000256" key="2">
    <source>
        <dbReference type="ARBA" id="ARBA00016956"/>
    </source>
</evidence>
<keyword evidence="5" id="KW-0963">Cytoplasm</keyword>
<dbReference type="PANTHER" id="PTHR11741:SF0">
    <property type="entry name" value="ELONGATION FACTOR TS, MITOCHONDRIAL"/>
    <property type="match status" value="1"/>
</dbReference>
<dbReference type="InterPro" id="IPR014039">
    <property type="entry name" value="Transl_elong_EFTs/EF1B_dimer"/>
</dbReference>
<keyword evidence="3 5" id="KW-0251">Elongation factor</keyword>
<dbReference type="HAMAP" id="MF_00050">
    <property type="entry name" value="EF_Ts"/>
    <property type="match status" value="1"/>
</dbReference>
<evidence type="ECO:0000256" key="5">
    <source>
        <dbReference type="HAMAP-Rule" id="MF_00050"/>
    </source>
</evidence>
<dbReference type="Gene3D" id="1.10.286.20">
    <property type="match status" value="1"/>
</dbReference>
<keyword evidence="4 5" id="KW-0648">Protein biosynthesis</keyword>
<evidence type="ECO:0000256" key="3">
    <source>
        <dbReference type="ARBA" id="ARBA00022768"/>
    </source>
</evidence>
<dbReference type="GO" id="GO:0003746">
    <property type="term" value="F:translation elongation factor activity"/>
    <property type="evidence" value="ECO:0007669"/>
    <property type="project" value="UniProtKB-UniRule"/>
</dbReference>
<reference evidence="8" key="1">
    <citation type="submission" date="2016-10" db="EMBL/GenBank/DDBJ databases">
        <authorList>
            <person name="Varghese N."/>
            <person name="Submissions S."/>
        </authorList>
    </citation>
    <scope>NUCLEOTIDE SEQUENCE [LARGE SCALE GENOMIC DNA]</scope>
    <source>
        <strain evidence="8">ATCC 43811</strain>
    </source>
</reference>
<evidence type="ECO:0000313" key="7">
    <source>
        <dbReference type="EMBL" id="SFB69151.1"/>
    </source>
</evidence>
<evidence type="ECO:0000256" key="1">
    <source>
        <dbReference type="ARBA" id="ARBA00005532"/>
    </source>
</evidence>
<dbReference type="InterPro" id="IPR001816">
    <property type="entry name" value="Transl_elong_EFTs/EF1B"/>
</dbReference>
<dbReference type="Gene3D" id="1.10.8.10">
    <property type="entry name" value="DNA helicase RuvA subunit, C-terminal domain"/>
    <property type="match status" value="1"/>
</dbReference>
<dbReference type="EMBL" id="FOKY01000001">
    <property type="protein sequence ID" value="SFB69151.1"/>
    <property type="molecule type" value="Genomic_DNA"/>
</dbReference>
<evidence type="ECO:0000259" key="6">
    <source>
        <dbReference type="Pfam" id="PF00889"/>
    </source>
</evidence>
<dbReference type="RefSeq" id="WP_092317479.1">
    <property type="nucleotide sequence ID" value="NZ_FOKY01000001.1"/>
</dbReference>